<proteinExistence type="predicted"/>
<dbReference type="InterPro" id="IPR007446">
    <property type="entry name" value="PilP"/>
</dbReference>
<organism evidence="2 3">
    <name type="scientific">Fluctibacter corallii</name>
    <dbReference type="NCBI Taxonomy" id="2984329"/>
    <lineage>
        <taxon>Bacteria</taxon>
        <taxon>Pseudomonadati</taxon>
        <taxon>Pseudomonadota</taxon>
        <taxon>Gammaproteobacteria</taxon>
        <taxon>Alteromonadales</taxon>
        <taxon>Alteromonadaceae</taxon>
        <taxon>Fluctibacter</taxon>
    </lineage>
</organism>
<feature type="region of interest" description="Disordered" evidence="1">
    <location>
        <begin position="57"/>
        <end position="85"/>
    </location>
</feature>
<dbReference type="Pfam" id="PF04351">
    <property type="entry name" value="PilP"/>
    <property type="match status" value="1"/>
</dbReference>
<comment type="caution">
    <text evidence="2">The sequence shown here is derived from an EMBL/GenBank/DDBJ whole genome shotgun (WGS) entry which is preliminary data.</text>
</comment>
<dbReference type="EMBL" id="JAOWKX010000003">
    <property type="protein sequence ID" value="MCV2884378.1"/>
    <property type="molecule type" value="Genomic_DNA"/>
</dbReference>
<sequence>MKRRSAVLVLLTSCLVACQPDISDLQRFTAEVKASTSVSIEPLPTFETQPAFDYSATSMRSPFQRPKQSLTARKQESKPNCQQPNLAGKRHALEKYGLDALSISGTINRNNQTWVLITANDGSLHKAQVGDRIGLFFGEITSITADGITIKEMVPDGAGCWQPKQAKLSKSSQAGENDNV</sequence>
<reference evidence="2 3" key="1">
    <citation type="submission" date="2022-10" db="EMBL/GenBank/DDBJ databases">
        <title>Aestuariibacter sp. AA17 isolated from Montipora capitata coral fragment.</title>
        <authorList>
            <person name="Emsley S.A."/>
            <person name="Pfannmuller K.M."/>
            <person name="Loughran R.M."/>
            <person name="Shlafstein M."/>
            <person name="Papke E."/>
            <person name="Saw J.H."/>
            <person name="Ushijima B."/>
            <person name="Videau P."/>
        </authorList>
    </citation>
    <scope>NUCLEOTIDE SEQUENCE [LARGE SCALE GENOMIC DNA]</scope>
    <source>
        <strain evidence="2 3">AA17</strain>
    </source>
</reference>
<dbReference type="RefSeq" id="WP_263711621.1">
    <property type="nucleotide sequence ID" value="NZ_JAOWKX010000003.1"/>
</dbReference>
<dbReference type="Proteomes" id="UP001652504">
    <property type="component" value="Unassembled WGS sequence"/>
</dbReference>
<name>A0ABT3A6U5_9ALTE</name>
<evidence type="ECO:0000256" key="1">
    <source>
        <dbReference type="SAM" id="MobiDB-lite"/>
    </source>
</evidence>
<protein>
    <submittedName>
        <fullName evidence="2">Pilus assembly protein PilP</fullName>
    </submittedName>
</protein>
<dbReference type="Gene3D" id="2.30.30.830">
    <property type="match status" value="1"/>
</dbReference>
<evidence type="ECO:0000313" key="3">
    <source>
        <dbReference type="Proteomes" id="UP001652504"/>
    </source>
</evidence>
<keyword evidence="3" id="KW-1185">Reference proteome</keyword>
<evidence type="ECO:0000313" key="2">
    <source>
        <dbReference type="EMBL" id="MCV2884378.1"/>
    </source>
</evidence>
<accession>A0ABT3A6U5</accession>
<gene>
    <name evidence="2" type="ORF">OE749_06690</name>
</gene>
<dbReference type="PIRSF" id="PIRSF016481">
    <property type="entry name" value="Pilus_assembly_PilP"/>
    <property type="match status" value="1"/>
</dbReference>